<comment type="caution">
    <text evidence="1">The sequence shown here is derived from an EMBL/GenBank/DDBJ whole genome shotgun (WGS) entry which is preliminary data.</text>
</comment>
<sequence length="38" mass="4541">MIKVFDILIEIWIIIDDSTLSKIEKLNKVKKILKLEKK</sequence>
<dbReference type="AlphaFoldDB" id="A0A0F9SL62"/>
<accession>A0A0F9SL62</accession>
<reference evidence="1" key="1">
    <citation type="journal article" date="2015" name="Nature">
        <title>Complex archaea that bridge the gap between prokaryotes and eukaryotes.</title>
        <authorList>
            <person name="Spang A."/>
            <person name="Saw J.H."/>
            <person name="Jorgensen S.L."/>
            <person name="Zaremba-Niedzwiedzka K."/>
            <person name="Martijn J."/>
            <person name="Lind A.E."/>
            <person name="van Eijk R."/>
            <person name="Schleper C."/>
            <person name="Guy L."/>
            <person name="Ettema T.J."/>
        </authorList>
    </citation>
    <scope>NUCLEOTIDE SEQUENCE</scope>
</reference>
<evidence type="ECO:0000313" key="1">
    <source>
        <dbReference type="EMBL" id="KKN30008.1"/>
    </source>
</evidence>
<name>A0A0F9SL62_9ZZZZ</name>
<gene>
    <name evidence="1" type="ORF">LCGC14_0838250</name>
</gene>
<organism evidence="1">
    <name type="scientific">marine sediment metagenome</name>
    <dbReference type="NCBI Taxonomy" id="412755"/>
    <lineage>
        <taxon>unclassified sequences</taxon>
        <taxon>metagenomes</taxon>
        <taxon>ecological metagenomes</taxon>
    </lineage>
</organism>
<dbReference type="EMBL" id="LAZR01002441">
    <property type="protein sequence ID" value="KKN30008.1"/>
    <property type="molecule type" value="Genomic_DNA"/>
</dbReference>
<proteinExistence type="predicted"/>
<protein>
    <submittedName>
        <fullName evidence="1">Uncharacterized protein</fullName>
    </submittedName>
</protein>